<dbReference type="InterPro" id="IPR056808">
    <property type="entry name" value="HTH_AAA"/>
</dbReference>
<dbReference type="Proteomes" id="UP000326289">
    <property type="component" value="Unassembled WGS sequence"/>
</dbReference>
<dbReference type="PANTHER" id="PTHR36168:SF4">
    <property type="entry name" value="ORC1-LIKE AAA ATPASE DOMAIN-CONTAINING PROTEIN"/>
    <property type="match status" value="1"/>
</dbReference>
<evidence type="ECO:0000313" key="2">
    <source>
        <dbReference type="EMBL" id="KAB8272895.1"/>
    </source>
</evidence>
<dbReference type="AlphaFoldDB" id="A0A5N6J2P4"/>
<dbReference type="Pfam" id="PF24913">
    <property type="entry name" value="WHD_AAA_fung"/>
    <property type="match status" value="1"/>
</dbReference>
<proteinExistence type="predicted"/>
<gene>
    <name evidence="2" type="ORF">BDV30DRAFT_239198</name>
</gene>
<keyword evidence="3" id="KW-1185">Reference proteome</keyword>
<evidence type="ECO:0000259" key="1">
    <source>
        <dbReference type="Pfam" id="PF24913"/>
    </source>
</evidence>
<name>A0A5N6J2P4_9EURO</name>
<sequence length="237" mass="27358">MNVLNVRDITVDLAVQSLKEYWLHAFWEEAPVETLERIYSMVGGRLSFVDEIAKSRDILKTCESICERERRWFLKKCWILGKNMHEGAKEHQEYCIAAMTIAQALVKQEKDQKSPNSELPGIPLHKAQELMTRADLPEKLNQMNIISIDDNDIVTASSVPMQSAFRAVCSEDGFKKKLKATTDRLNEIVSLERTTEITMKDLVNDGQYEISKERGIRGEKNIRISYRKPLSYSSWSW</sequence>
<feature type="domain" description="AAA protein C-terminal winged helix" evidence="1">
    <location>
        <begin position="76"/>
        <end position="188"/>
    </location>
</feature>
<evidence type="ECO:0000313" key="3">
    <source>
        <dbReference type="Proteomes" id="UP000326289"/>
    </source>
</evidence>
<dbReference type="PANTHER" id="PTHR36168">
    <property type="entry name" value="CHROMOSOME 1, WHOLE GENOME SHOTGUN SEQUENCE"/>
    <property type="match status" value="1"/>
</dbReference>
<protein>
    <recommendedName>
        <fullName evidence="1">AAA protein C-terminal winged helix domain-containing protein</fullName>
    </recommendedName>
</protein>
<reference evidence="2 3" key="1">
    <citation type="submission" date="2019-04" db="EMBL/GenBank/DDBJ databases">
        <title>Fungal friends and foes A comparative genomics study of 23 Aspergillus species from section Flavi.</title>
        <authorList>
            <consortium name="DOE Joint Genome Institute"/>
            <person name="Kjaerbolling I."/>
            <person name="Vesth T.C."/>
            <person name="Frisvad J.C."/>
            <person name="Nybo J.L."/>
            <person name="Theobald S."/>
            <person name="Kildgaard S."/>
            <person name="Petersen T.I."/>
            <person name="Kuo A."/>
            <person name="Sato A."/>
            <person name="Lyhne E.K."/>
            <person name="Kogle M.E."/>
            <person name="Wiebenga A."/>
            <person name="Kun R.S."/>
            <person name="Lubbers R.J."/>
            <person name="Makela M.R."/>
            <person name="Barry K."/>
            <person name="Chovatia M."/>
            <person name="Clum A."/>
            <person name="Daum C."/>
            <person name="Haridas S."/>
            <person name="He G."/>
            <person name="LaButti K."/>
            <person name="Lipzen A."/>
            <person name="Mondo S."/>
            <person name="Pangilinan J."/>
            <person name="Riley R."/>
            <person name="Salamov A."/>
            <person name="Simmons B.A."/>
            <person name="Magnuson J.K."/>
            <person name="Henrissat B."/>
            <person name="Mortensen U.H."/>
            <person name="Larsen T.O."/>
            <person name="De vries R.P."/>
            <person name="Grigoriev I.V."/>
            <person name="Machida M."/>
            <person name="Baker S.E."/>
            <person name="Andersen M.R."/>
        </authorList>
    </citation>
    <scope>NUCLEOTIDE SEQUENCE [LARGE SCALE GENOMIC DNA]</scope>
    <source>
        <strain evidence="2 3">CBS 117635</strain>
    </source>
</reference>
<accession>A0A5N6J2P4</accession>
<dbReference type="EMBL" id="ML732801">
    <property type="protein sequence ID" value="KAB8272895.1"/>
    <property type="molecule type" value="Genomic_DNA"/>
</dbReference>
<organism evidence="2 3">
    <name type="scientific">Aspergillus minisclerotigenes</name>
    <dbReference type="NCBI Taxonomy" id="656917"/>
    <lineage>
        <taxon>Eukaryota</taxon>
        <taxon>Fungi</taxon>
        <taxon>Dikarya</taxon>
        <taxon>Ascomycota</taxon>
        <taxon>Pezizomycotina</taxon>
        <taxon>Eurotiomycetes</taxon>
        <taxon>Eurotiomycetidae</taxon>
        <taxon>Eurotiales</taxon>
        <taxon>Aspergillaceae</taxon>
        <taxon>Aspergillus</taxon>
        <taxon>Aspergillus subgen. Circumdati</taxon>
    </lineage>
</organism>